<protein>
    <recommendedName>
        <fullName evidence="2">DUF908 domain-containing protein</fullName>
    </recommendedName>
</protein>
<proteinExistence type="predicted"/>
<name>A0A4V5NFY5_9PEZI</name>
<dbReference type="STRING" id="329884.A0A4V5NFY5"/>
<reference evidence="3 4" key="1">
    <citation type="submission" date="2017-03" db="EMBL/GenBank/DDBJ databases">
        <title>Genomes of endolithic fungi from Antarctica.</title>
        <authorList>
            <person name="Coleine C."/>
            <person name="Masonjones S."/>
            <person name="Stajich J.E."/>
        </authorList>
    </citation>
    <scope>NUCLEOTIDE SEQUENCE [LARGE SCALE GENOMIC DNA]</scope>
    <source>
        <strain evidence="3 4">CCFEE 5184</strain>
    </source>
</reference>
<evidence type="ECO:0000313" key="4">
    <source>
        <dbReference type="Proteomes" id="UP000309340"/>
    </source>
</evidence>
<sequence length="545" mass="60118">MGKIKKVATDRHTATLSPFVDTFVKESVSTPLVNLPQKLAGFPQIWPYPRGDLYHWIPLLDRFDDLLERFNKEYGLNEGPQTQPFERRLLSGKHADEDVSTSPQELDTLGFSEEGDRELVESVVHFTRILHEHCGNRSLYASSGHISDLLNTTSLSLVRLSLKLALRLAQRYQVARYKASSSHAQSLLMVNHYNFNMDNLQKISMPFPKPAVSTAGSAAVTPGKGKEKATQAQAFNPSDLVTIAKGTETLASKGDIGAIHMVYYDKVPSETKPATAQPPSEASPATPTPARRTSNLGPSRDRPAAGGRSESAGDLSLTRVKSGEGESSASSAPKTFSITSTKIRETPAWALLREALPSVPAELRYELLNRIRIAKAFTSPDVPSQQVLEARLLAIANLSYAMGESKFQEKIGIPDSEEPRRFHLAQQLCDLLQPATNGQIGLSLETETTVLQTLEALLKSRHKISEVVDALAINVNHGVLYYELRKVIGTLHVEEHADRSHELRELEWREATFDLIHNLQIQHSQSRVGEKMVAAGIMGIMVEVL</sequence>
<dbReference type="Proteomes" id="UP000309340">
    <property type="component" value="Unassembled WGS sequence"/>
</dbReference>
<organism evidence="3 4">
    <name type="scientific">Friedmanniomyces simplex</name>
    <dbReference type="NCBI Taxonomy" id="329884"/>
    <lineage>
        <taxon>Eukaryota</taxon>
        <taxon>Fungi</taxon>
        <taxon>Dikarya</taxon>
        <taxon>Ascomycota</taxon>
        <taxon>Pezizomycotina</taxon>
        <taxon>Dothideomycetes</taxon>
        <taxon>Dothideomycetidae</taxon>
        <taxon>Mycosphaerellales</taxon>
        <taxon>Teratosphaeriaceae</taxon>
        <taxon>Friedmanniomyces</taxon>
    </lineage>
</organism>
<evidence type="ECO:0000256" key="1">
    <source>
        <dbReference type="SAM" id="MobiDB-lite"/>
    </source>
</evidence>
<dbReference type="AlphaFoldDB" id="A0A4V5NFY5"/>
<feature type="region of interest" description="Disordered" evidence="1">
    <location>
        <begin position="270"/>
        <end position="334"/>
    </location>
</feature>
<gene>
    <name evidence="3" type="ORF">B0A55_08356</name>
</gene>
<feature type="non-terminal residue" evidence="3">
    <location>
        <position position="545"/>
    </location>
</feature>
<accession>A0A4V5NFY5</accession>
<evidence type="ECO:0000313" key="3">
    <source>
        <dbReference type="EMBL" id="TKA72149.1"/>
    </source>
</evidence>
<feature type="domain" description="DUF908" evidence="2">
    <location>
        <begin position="115"/>
        <end position="488"/>
    </location>
</feature>
<dbReference type="InterPro" id="IPR010309">
    <property type="entry name" value="E3_Ub_ligase_DUF908"/>
</dbReference>
<comment type="caution">
    <text evidence="3">The sequence shown here is derived from an EMBL/GenBank/DDBJ whole genome shotgun (WGS) entry which is preliminary data.</text>
</comment>
<dbReference type="Pfam" id="PF06012">
    <property type="entry name" value="DUF908"/>
    <property type="match status" value="1"/>
</dbReference>
<feature type="compositionally biased region" description="Low complexity" evidence="1">
    <location>
        <begin position="273"/>
        <end position="294"/>
    </location>
</feature>
<evidence type="ECO:0000259" key="2">
    <source>
        <dbReference type="Pfam" id="PF06012"/>
    </source>
</evidence>
<dbReference type="OrthoDB" id="8068875at2759"/>
<keyword evidence="4" id="KW-1185">Reference proteome</keyword>
<dbReference type="EMBL" id="NAJQ01000321">
    <property type="protein sequence ID" value="TKA72149.1"/>
    <property type="molecule type" value="Genomic_DNA"/>
</dbReference>
<feature type="region of interest" description="Disordered" evidence="1">
    <location>
        <begin position="213"/>
        <end position="233"/>
    </location>
</feature>